<accession>A0A4Q9KHC2</accession>
<dbReference type="AlphaFoldDB" id="A0A4Q9KHC2"/>
<gene>
    <name evidence="1" type="ORF">ET989_02110</name>
</gene>
<keyword evidence="2" id="KW-1185">Reference proteome</keyword>
<dbReference type="OrthoDB" id="3579809at2"/>
<name>A0A4Q9KHC2_9ACTN</name>
<comment type="caution">
    <text evidence="1">The sequence shown here is derived from an EMBL/GenBank/DDBJ whole genome shotgun (WGS) entry which is preliminary data.</text>
</comment>
<reference evidence="1 2" key="1">
    <citation type="submission" date="2019-01" db="EMBL/GenBank/DDBJ databases">
        <title>Lactibacter flavus gen. nov., sp. nov., a novel bacterium of the family Propionibacteriaceae isolated from raw milk and dairy products.</title>
        <authorList>
            <person name="Huptas C."/>
            <person name="Wenning M."/>
            <person name="Breitenwieser F."/>
            <person name="Doll E."/>
            <person name="Von Neubeck M."/>
            <person name="Busse H.-J."/>
            <person name="Scherer S."/>
        </authorList>
    </citation>
    <scope>NUCLEOTIDE SEQUENCE [LARGE SCALE GENOMIC DNA]</scope>
    <source>
        <strain evidence="1 2">KCTC 33808</strain>
    </source>
</reference>
<dbReference type="Proteomes" id="UP000292373">
    <property type="component" value="Unassembled WGS sequence"/>
</dbReference>
<protein>
    <submittedName>
        <fullName evidence="1">Uncharacterized protein</fullName>
    </submittedName>
</protein>
<evidence type="ECO:0000313" key="2">
    <source>
        <dbReference type="Proteomes" id="UP000292373"/>
    </source>
</evidence>
<sequence>MDPDPAPRPQDVARAAADPGDPLAALRAVASLRKLADTLEFTQVENALSAGHGWPEIAAALGVTRQAVHKKYVRRITPELRERNHR</sequence>
<dbReference type="RefSeq" id="WP_131166878.1">
    <property type="nucleotide sequence ID" value="NZ_SDMQ01000001.1"/>
</dbReference>
<proteinExistence type="predicted"/>
<evidence type="ECO:0000313" key="1">
    <source>
        <dbReference type="EMBL" id="TBT88750.1"/>
    </source>
</evidence>
<dbReference type="EMBL" id="SDMQ01000001">
    <property type="protein sequence ID" value="TBT88750.1"/>
    <property type="molecule type" value="Genomic_DNA"/>
</dbReference>
<organism evidence="1 2">
    <name type="scientific">Propioniciclava sinopodophylli</name>
    <dbReference type="NCBI Taxonomy" id="1837344"/>
    <lineage>
        <taxon>Bacteria</taxon>
        <taxon>Bacillati</taxon>
        <taxon>Actinomycetota</taxon>
        <taxon>Actinomycetes</taxon>
        <taxon>Propionibacteriales</taxon>
        <taxon>Propionibacteriaceae</taxon>
        <taxon>Propioniciclava</taxon>
    </lineage>
</organism>